<evidence type="ECO:0000256" key="5">
    <source>
        <dbReference type="ARBA" id="ARBA00022989"/>
    </source>
</evidence>
<dbReference type="PANTHER" id="PTHR33562">
    <property type="entry name" value="ATILLA, ISOFORM B-RELATED-RELATED"/>
    <property type="match status" value="1"/>
</dbReference>
<comment type="subcellular location">
    <subcellularLocation>
        <location evidence="1">Membrane</location>
        <topology evidence="1">Lipid-anchor</topology>
        <topology evidence="1">GPI-anchor</topology>
    </subcellularLocation>
</comment>
<dbReference type="GO" id="GO:0032222">
    <property type="term" value="P:regulation of synaptic transmission, cholinergic"/>
    <property type="evidence" value="ECO:0007669"/>
    <property type="project" value="InterPro"/>
</dbReference>
<dbReference type="GO" id="GO:0030431">
    <property type="term" value="P:sleep"/>
    <property type="evidence" value="ECO:0007669"/>
    <property type="project" value="InterPro"/>
</dbReference>
<keyword evidence="3" id="KW-0812">Transmembrane</keyword>
<organism evidence="11 12">
    <name type="scientific">Lutzomyia longipalpis</name>
    <name type="common">Sand fly</name>
    <dbReference type="NCBI Taxonomy" id="7200"/>
    <lineage>
        <taxon>Eukaryota</taxon>
        <taxon>Metazoa</taxon>
        <taxon>Ecdysozoa</taxon>
        <taxon>Arthropoda</taxon>
        <taxon>Hexapoda</taxon>
        <taxon>Insecta</taxon>
        <taxon>Pterygota</taxon>
        <taxon>Neoptera</taxon>
        <taxon>Endopterygota</taxon>
        <taxon>Diptera</taxon>
        <taxon>Nematocera</taxon>
        <taxon>Psychodoidea</taxon>
        <taxon>Psychodidae</taxon>
        <taxon>Lutzomyia</taxon>
        <taxon>Lutzomyia</taxon>
    </lineage>
</organism>
<keyword evidence="5" id="KW-1133">Transmembrane helix</keyword>
<proteinExistence type="predicted"/>
<keyword evidence="2" id="KW-0336">GPI-anchor</keyword>
<dbReference type="VEuPathDB" id="VectorBase:LLOJ000256"/>
<dbReference type="InterPro" id="IPR050975">
    <property type="entry name" value="Sleep_regulator"/>
</dbReference>
<protein>
    <submittedName>
        <fullName evidence="10">Putative conserved secreted protein</fullName>
    </submittedName>
</protein>
<evidence type="ECO:0000313" key="12">
    <source>
        <dbReference type="Proteomes" id="UP000092461"/>
    </source>
</evidence>
<dbReference type="Proteomes" id="UP000092461">
    <property type="component" value="Unassembled WGS sequence"/>
</dbReference>
<dbReference type="OrthoDB" id="6420171at2759"/>
<evidence type="ECO:0000256" key="2">
    <source>
        <dbReference type="ARBA" id="ARBA00022622"/>
    </source>
</evidence>
<feature type="signal peptide" evidence="9">
    <location>
        <begin position="1"/>
        <end position="27"/>
    </location>
</feature>
<keyword evidence="12" id="KW-1185">Reference proteome</keyword>
<evidence type="ECO:0000256" key="1">
    <source>
        <dbReference type="ARBA" id="ARBA00004589"/>
    </source>
</evidence>
<reference evidence="10" key="2">
    <citation type="journal article" date="2020" name="BMC">
        <title>Leishmania infection induces a limited differential gene expression in the sand fly midgut.</title>
        <authorList>
            <person name="Coutinho-Abreu I.V."/>
            <person name="Serafim T.D."/>
            <person name="Meneses C."/>
            <person name="Kamhawi S."/>
            <person name="Oliveira F."/>
            <person name="Valenzuela J.G."/>
        </authorList>
    </citation>
    <scope>NUCLEOTIDE SEQUENCE</scope>
    <source>
        <strain evidence="10">Jacobina</strain>
        <tissue evidence="10">Midgut</tissue>
    </source>
</reference>
<evidence type="ECO:0000313" key="11">
    <source>
        <dbReference type="EnsemblMetazoa" id="LLOJ000256-PA"/>
    </source>
</evidence>
<dbReference type="AlphaFoldDB" id="A0A1B0GGY4"/>
<reference evidence="12" key="1">
    <citation type="submission" date="2012-05" db="EMBL/GenBank/DDBJ databases">
        <title>Whole Genome Assembly of Lutzomyia longipalpis.</title>
        <authorList>
            <person name="Richards S."/>
            <person name="Qu C."/>
            <person name="Dillon R."/>
            <person name="Worley K."/>
            <person name="Scherer S."/>
            <person name="Batterton M."/>
            <person name="Taylor A."/>
            <person name="Hawes A."/>
            <person name="Hernandez B."/>
            <person name="Kovar C."/>
            <person name="Mandapat C."/>
            <person name="Pham C."/>
            <person name="Qu C."/>
            <person name="Jing C."/>
            <person name="Bess C."/>
            <person name="Bandaranaike D."/>
            <person name="Ngo D."/>
            <person name="Ongeri F."/>
            <person name="Arias F."/>
            <person name="Lara F."/>
            <person name="Weissenberger G."/>
            <person name="Kamau G."/>
            <person name="Han H."/>
            <person name="Shen H."/>
            <person name="Dinh H."/>
            <person name="Khalil I."/>
            <person name="Jones J."/>
            <person name="Shafer J."/>
            <person name="Jayaseelan J."/>
            <person name="Quiroz J."/>
            <person name="Blankenburg K."/>
            <person name="Nguyen L."/>
            <person name="Jackson L."/>
            <person name="Francisco L."/>
            <person name="Tang L.-Y."/>
            <person name="Pu L.-L."/>
            <person name="Perales L."/>
            <person name="Lorensuhewa L."/>
            <person name="Munidasa M."/>
            <person name="Coyle M."/>
            <person name="Taylor M."/>
            <person name="Puazo M."/>
            <person name="Firestine M."/>
            <person name="Scheel M."/>
            <person name="Javaid M."/>
            <person name="Wang M."/>
            <person name="Li M."/>
            <person name="Tabassum N."/>
            <person name="Saada N."/>
            <person name="Osuji N."/>
            <person name="Aqrawi P."/>
            <person name="Fu Q."/>
            <person name="Thornton R."/>
            <person name="Raj R."/>
            <person name="Goodspeed R."/>
            <person name="Mata R."/>
            <person name="Najjar R."/>
            <person name="Gubbala S."/>
            <person name="Lee S."/>
            <person name="Denson S."/>
            <person name="Patil S."/>
            <person name="Macmil S."/>
            <person name="Qi S."/>
            <person name="Matskevitch T."/>
            <person name="Palculict T."/>
            <person name="Mathew T."/>
            <person name="Vee V."/>
            <person name="Velamala V."/>
            <person name="Korchina V."/>
            <person name="Cai W."/>
            <person name="Liu W."/>
            <person name="Dai W."/>
            <person name="Zou X."/>
            <person name="Zhu Y."/>
            <person name="Zhang Y."/>
            <person name="Wu Y.-Q."/>
            <person name="Xin Y."/>
            <person name="Nazarath L."/>
            <person name="Kovar C."/>
            <person name="Han Y."/>
            <person name="Muzny D."/>
            <person name="Gibbs R."/>
        </authorList>
    </citation>
    <scope>NUCLEOTIDE SEQUENCE [LARGE SCALE GENOMIC DNA]</scope>
    <source>
        <strain evidence="12">Jacobina</strain>
    </source>
</reference>
<dbReference type="EMBL" id="GITU01002006">
    <property type="protein sequence ID" value="MBC1170709.1"/>
    <property type="molecule type" value="Transcribed_RNA"/>
</dbReference>
<keyword evidence="7" id="KW-0325">Glycoprotein</keyword>
<dbReference type="InterPro" id="IPR031424">
    <property type="entry name" value="QVR-like"/>
</dbReference>
<feature type="chain" id="PRO_5044555663" evidence="9">
    <location>
        <begin position="28"/>
        <end position="148"/>
    </location>
</feature>
<dbReference type="Pfam" id="PF17064">
    <property type="entry name" value="QVR"/>
    <property type="match status" value="1"/>
</dbReference>
<dbReference type="GO" id="GO:0098552">
    <property type="term" value="C:side of membrane"/>
    <property type="evidence" value="ECO:0007669"/>
    <property type="project" value="UniProtKB-KW"/>
</dbReference>
<evidence type="ECO:0000256" key="3">
    <source>
        <dbReference type="ARBA" id="ARBA00022692"/>
    </source>
</evidence>
<dbReference type="EMBL" id="AJWK01000903">
    <property type="status" value="NOT_ANNOTATED_CDS"/>
    <property type="molecule type" value="Genomic_DNA"/>
</dbReference>
<keyword evidence="6" id="KW-0472">Membrane</keyword>
<evidence type="ECO:0000256" key="8">
    <source>
        <dbReference type="ARBA" id="ARBA00023288"/>
    </source>
</evidence>
<accession>A0A1B0GGY4</accession>
<evidence type="ECO:0000313" key="10">
    <source>
        <dbReference type="EMBL" id="MBC1170709.1"/>
    </source>
</evidence>
<dbReference type="GeneID" id="129791126"/>
<dbReference type="RefSeq" id="XP_055685054.1">
    <property type="nucleotide sequence ID" value="XM_055829079.1"/>
</dbReference>
<evidence type="ECO:0000256" key="7">
    <source>
        <dbReference type="ARBA" id="ARBA00023180"/>
    </source>
</evidence>
<dbReference type="KEGG" id="lll:129791126"/>
<name>A0A1B0GGY4_LUTLO</name>
<dbReference type="VEuPathDB" id="VectorBase:LLONM1_005625"/>
<evidence type="ECO:0000256" key="4">
    <source>
        <dbReference type="ARBA" id="ARBA00022729"/>
    </source>
</evidence>
<keyword evidence="4 9" id="KW-0732">Signal</keyword>
<evidence type="ECO:0000256" key="6">
    <source>
        <dbReference type="ARBA" id="ARBA00023136"/>
    </source>
</evidence>
<sequence length="148" mass="16812">MFVISPMKTFLLVAVLAVTLSIKDVSAIKCYQCNSAIDVGCDLIDGNEPEKFAHFYKECEGNYEGQTPFCRKIEYELLDREVEEQRLIRICGWIPSNRRKSCVEFTTDNHFQKECECHDNGCNASTRLKMSIFVTLASSILVLILSNA</sequence>
<reference evidence="11" key="3">
    <citation type="submission" date="2020-05" db="UniProtKB">
        <authorList>
            <consortium name="EnsemblMetazoa"/>
        </authorList>
    </citation>
    <scope>IDENTIFICATION</scope>
    <source>
        <strain evidence="11">Jacobina</strain>
    </source>
</reference>
<evidence type="ECO:0000256" key="9">
    <source>
        <dbReference type="SAM" id="SignalP"/>
    </source>
</evidence>
<dbReference type="EnsemblMetazoa" id="LLOJ000256-RA">
    <property type="protein sequence ID" value="LLOJ000256-PA"/>
    <property type="gene ID" value="LLOJ000256"/>
</dbReference>
<keyword evidence="8" id="KW-0449">Lipoprotein</keyword>
<dbReference type="PANTHER" id="PTHR33562:SF23">
    <property type="entry name" value="PROTEIN QUIVER"/>
    <property type="match status" value="1"/>
</dbReference>